<gene>
    <name evidence="1" type="ORF">CLIB1444_22S00298</name>
</gene>
<accession>A0ACA9YG21</accession>
<sequence>MSFFSKAKDKLDNVSRSSSIRSKKSKEKKRLSGLRYESLNNSKESVNSVKSSGSKKKKEKVEPLAPVVGEPVPVKEAVPEAAPEAAPEAPVSVTEAPPPESSEPPVTALELAPETSEPPPASEPQPKSTTPEPQSLVPETLSSPKPSEPEPTETTPLNPNIDLESQRPISVLSSPRFSFFIIIVLLLLVAIVYFSYSDSNVVIKQSVKPSINSINLLELNNEGVKVHLNCSILINYDNITNIFHKFLYKNLSVLAGTIILIPKLPIEVQLNDLKSFNVTTPSQFSLGLTNHALTVFDFNSTIHLNDENLIKLLNSLMSEDEVLINLKTSFHTDLKKGWVSLKNLPISIDQELIFNNNLNGSGEALEVIDVEVDERLRFTSNVRLPKMVNDVIWKKNEFNIQIRDCQGDLVPIAEFQYFNGSIKGGVLSFPQDNCSLYDPLPVLYVNTTIVNDKYPSWLMNILNHVTFRIPQFQLPPITFPTVNYTLEETTIKNDKKLKMMNNISVDLPYDFDVHYDMSIAHGHVEYHEGTLINVMELDHQYDGQFEMNRLEVSSSIINATLTNLGNFSIPNITVPDPEIVINDIMVISSTSQTLDIFVDIDIAGIDLNFKRPMEFMLDAGKLMVGPVVTLSLDKSPELIGFLNNVISNRSQELVLVSPFNTITTTPKFDLEDLIVDVTMHVFGSEVELTVFNPISNHELGIMINSVNATYEGTKLGTIEKPHYVTVMPGESKTGKIPIKFNAVGVDILRKALNGKLLVDVVSEFTMDIDELSMELVYEGYDLTANIRV</sequence>
<comment type="caution">
    <text evidence="1">The sequence shown here is derived from an EMBL/GenBank/DDBJ whole genome shotgun (WGS) entry which is preliminary data.</text>
</comment>
<evidence type="ECO:0000313" key="1">
    <source>
        <dbReference type="EMBL" id="CAH6723879.1"/>
    </source>
</evidence>
<dbReference type="EMBL" id="CALSDN010000022">
    <property type="protein sequence ID" value="CAH6723879.1"/>
    <property type="molecule type" value="Genomic_DNA"/>
</dbReference>
<evidence type="ECO:0000313" key="2">
    <source>
        <dbReference type="Proteomes" id="UP001152531"/>
    </source>
</evidence>
<dbReference type="Proteomes" id="UP001152531">
    <property type="component" value="Unassembled WGS sequence"/>
</dbReference>
<keyword evidence="2" id="KW-1185">Reference proteome</keyword>
<reference evidence="1" key="1">
    <citation type="submission" date="2022-06" db="EMBL/GenBank/DDBJ databases">
        <authorList>
            <person name="Legras J.-L."/>
            <person name="Devillers H."/>
            <person name="Grondin C."/>
        </authorList>
    </citation>
    <scope>NUCLEOTIDE SEQUENCE</scope>
    <source>
        <strain evidence="1">CLIB 1444</strain>
    </source>
</reference>
<organism evidence="1 2">
    <name type="scientific">[Candida] jaroonii</name>
    <dbReference type="NCBI Taxonomy" id="467808"/>
    <lineage>
        <taxon>Eukaryota</taxon>
        <taxon>Fungi</taxon>
        <taxon>Dikarya</taxon>
        <taxon>Ascomycota</taxon>
        <taxon>Saccharomycotina</taxon>
        <taxon>Pichiomycetes</taxon>
        <taxon>Debaryomycetaceae</taxon>
        <taxon>Yamadazyma</taxon>
    </lineage>
</organism>
<proteinExistence type="predicted"/>
<protein>
    <submittedName>
        <fullName evidence="1">Uncharacterized protein</fullName>
    </submittedName>
</protein>
<name>A0ACA9YG21_9ASCO</name>